<reference evidence="1 2" key="1">
    <citation type="journal article" date="2013" name="Mar. Genomics">
        <title>Expression of sulfatases in Rhodopirellula baltica and the diversity of sulfatases in the genus Rhodopirellula.</title>
        <authorList>
            <person name="Wegner C.E."/>
            <person name="Richter-Heitmann T."/>
            <person name="Klindworth A."/>
            <person name="Klockow C."/>
            <person name="Richter M."/>
            <person name="Achstetter T."/>
            <person name="Glockner F.O."/>
            <person name="Harder J."/>
        </authorList>
    </citation>
    <scope>NUCLEOTIDE SEQUENCE [LARGE SCALE GENOMIC DNA]</scope>
    <source>
        <strain evidence="1 2">SWK14</strain>
    </source>
</reference>
<organism evidence="1 2">
    <name type="scientific">Rhodopirellula baltica SWK14</name>
    <dbReference type="NCBI Taxonomy" id="993516"/>
    <lineage>
        <taxon>Bacteria</taxon>
        <taxon>Pseudomonadati</taxon>
        <taxon>Planctomycetota</taxon>
        <taxon>Planctomycetia</taxon>
        <taxon>Pirellulales</taxon>
        <taxon>Pirellulaceae</taxon>
        <taxon>Rhodopirellula</taxon>
    </lineage>
</organism>
<sequence>MLFKFINCFQLIDGISSLVLVGVECADVFLAAIEVQSANWLGMSDSLLKLLMVSLVKT</sequence>
<evidence type="ECO:0000313" key="1">
    <source>
        <dbReference type="EMBL" id="ELP35212.1"/>
    </source>
</evidence>
<comment type="caution">
    <text evidence="1">The sequence shown here is derived from an EMBL/GenBank/DDBJ whole genome shotgun (WGS) entry which is preliminary data.</text>
</comment>
<proteinExistence type="predicted"/>
<name>L7CNJ3_RHOBT</name>
<gene>
    <name evidence="1" type="ORF">RBSWK_00880</name>
</gene>
<protein>
    <submittedName>
        <fullName evidence="1">Uncharacterized protein</fullName>
    </submittedName>
</protein>
<dbReference type="PATRIC" id="fig|993516.3.peg.931"/>
<dbReference type="AlphaFoldDB" id="L7CNJ3"/>
<dbReference type="Proteomes" id="UP000010959">
    <property type="component" value="Unassembled WGS sequence"/>
</dbReference>
<evidence type="ECO:0000313" key="2">
    <source>
        <dbReference type="Proteomes" id="UP000010959"/>
    </source>
</evidence>
<dbReference type="EMBL" id="AMWG01000020">
    <property type="protein sequence ID" value="ELP35212.1"/>
    <property type="molecule type" value="Genomic_DNA"/>
</dbReference>
<accession>L7CNJ3</accession>